<dbReference type="PANTHER" id="PTHR44998:SF1">
    <property type="entry name" value="UDP-N-ACETYLGLUCOSAMINE--PEPTIDE N-ACETYLGLUCOSAMINYLTRANSFERASE 110 KDA SUBUNIT"/>
    <property type="match status" value="1"/>
</dbReference>
<dbReference type="OrthoDB" id="146908at2"/>
<feature type="domain" description="O-GlcNAc transferase C-terminal" evidence="5">
    <location>
        <begin position="413"/>
        <end position="593"/>
    </location>
</feature>
<keyword evidence="4" id="KW-0802">TPR repeat</keyword>
<keyword evidence="2 6" id="KW-0808">Transferase</keyword>
<dbReference type="EMBL" id="CP031417">
    <property type="protein sequence ID" value="AXK79548.1"/>
    <property type="molecule type" value="Genomic_DNA"/>
</dbReference>
<organism evidence="6 7">
    <name type="scientific">Pseudolabrys taiwanensis</name>
    <dbReference type="NCBI Taxonomy" id="331696"/>
    <lineage>
        <taxon>Bacteria</taxon>
        <taxon>Pseudomonadati</taxon>
        <taxon>Pseudomonadota</taxon>
        <taxon>Alphaproteobacteria</taxon>
        <taxon>Hyphomicrobiales</taxon>
        <taxon>Xanthobacteraceae</taxon>
        <taxon>Pseudolabrys</taxon>
    </lineage>
</organism>
<evidence type="ECO:0000313" key="6">
    <source>
        <dbReference type="EMBL" id="AXK79548.1"/>
    </source>
</evidence>
<dbReference type="InterPro" id="IPR011990">
    <property type="entry name" value="TPR-like_helical_dom_sf"/>
</dbReference>
<sequence length="686" mass="76097">MTEPLGLTAATDFYNDAVKRAASRQMPVVDLFGAAVALSEAGQPQATVDLYRTWIAYNGDDALLYAVYFNYGASLMAVRDNVGAINALRECLRIKPDFGPAHINLGRALEDSGQSGTAVAQWLTLVNNLAAINGESVSHKTTALQQIGRVLEGANNDAAAEDALKQSLDINVNQTEVMQHWISLRQRQCKWPAIEPWERATRKDMHNGISSLSLACLADEPVFQLAKAYAYAKKAIGMPKTVARPQGARHDKLRIGYISSDLREHAVGFAMTDVMELHDKDKFEIYAYYCGINRADATQARIKNAVTQWTDINGMTEDQAAEKIAADGVDIIIDLNGYTKDARTKVFARRPAPIAVNWFGFPGTMGTPYHHYIIADETIIPESHELYYSEKVLRLPCYQPNDRKRTVSANRPTRMQVGLPEDAFVFCSFNGTQKTTPRVFQRWMAVLRQVPNSVLWLLTGTADANERLRRAAAEQGVAPDRIIFADKMANPDHLARYPLADLFLDSMPYGAHTTAADSLWMNVPIVTWPGRSFAARVCASLVRAAGVPELACGSADEYVALAVELARNPERLAAIKAKLAAGRDTCTLFNTPALVRGLEELYQQMWSDYKGGNLPVPDLRNLDVYHEIGLGLDIESAEMLSDEAFLALYQEKLAEWHSAYPIPFDERLWREARQENAKRTGPRAVA</sequence>
<protein>
    <submittedName>
        <fullName evidence="6">Glycosyl transferase</fullName>
    </submittedName>
</protein>
<proteinExistence type="predicted"/>
<dbReference type="AlphaFoldDB" id="A0A345ZRK1"/>
<reference evidence="6 7" key="1">
    <citation type="submission" date="2018-07" db="EMBL/GenBank/DDBJ databases">
        <authorList>
            <person name="Quirk P.G."/>
            <person name="Krulwich T.A."/>
        </authorList>
    </citation>
    <scope>NUCLEOTIDE SEQUENCE [LARGE SCALE GENOMIC DNA]</scope>
    <source>
        <strain evidence="6 7">CC-BB4</strain>
    </source>
</reference>
<comment type="pathway">
    <text evidence="1">Protein modification; protein glycosylation.</text>
</comment>
<accession>A0A345ZRK1</accession>
<dbReference type="RefSeq" id="WP_115688348.1">
    <property type="nucleotide sequence ID" value="NZ_CP031417.1"/>
</dbReference>
<evidence type="ECO:0000313" key="7">
    <source>
        <dbReference type="Proteomes" id="UP000254889"/>
    </source>
</evidence>
<dbReference type="Gene3D" id="3.40.50.11380">
    <property type="match status" value="1"/>
</dbReference>
<dbReference type="Pfam" id="PF13844">
    <property type="entry name" value="Glyco_transf_41"/>
    <property type="match status" value="2"/>
</dbReference>
<evidence type="ECO:0000256" key="1">
    <source>
        <dbReference type="ARBA" id="ARBA00004922"/>
    </source>
</evidence>
<dbReference type="GO" id="GO:0016740">
    <property type="term" value="F:transferase activity"/>
    <property type="evidence" value="ECO:0007669"/>
    <property type="project" value="UniProtKB-KW"/>
</dbReference>
<feature type="domain" description="O-GlcNAc transferase C-terminal" evidence="5">
    <location>
        <begin position="248"/>
        <end position="394"/>
    </location>
</feature>
<keyword evidence="3" id="KW-0677">Repeat</keyword>
<name>A0A345ZRK1_9HYPH</name>
<dbReference type="SUPFAM" id="SSF53756">
    <property type="entry name" value="UDP-Glycosyltransferase/glycogen phosphorylase"/>
    <property type="match status" value="1"/>
</dbReference>
<gene>
    <name evidence="6" type="ORF">DW352_02845</name>
</gene>
<dbReference type="InterPro" id="IPR029489">
    <property type="entry name" value="OGT/SEC/SPY_C"/>
</dbReference>
<evidence type="ECO:0000256" key="2">
    <source>
        <dbReference type="ARBA" id="ARBA00022679"/>
    </source>
</evidence>
<dbReference type="Gene3D" id="1.25.40.10">
    <property type="entry name" value="Tetratricopeptide repeat domain"/>
    <property type="match status" value="2"/>
</dbReference>
<evidence type="ECO:0000256" key="3">
    <source>
        <dbReference type="ARBA" id="ARBA00022737"/>
    </source>
</evidence>
<dbReference type="PANTHER" id="PTHR44998">
    <property type="match status" value="1"/>
</dbReference>
<dbReference type="KEGG" id="ptaw:DW352_02845"/>
<evidence type="ECO:0000259" key="5">
    <source>
        <dbReference type="Pfam" id="PF13844"/>
    </source>
</evidence>
<dbReference type="Proteomes" id="UP000254889">
    <property type="component" value="Chromosome"/>
</dbReference>
<evidence type="ECO:0000256" key="4">
    <source>
        <dbReference type="ARBA" id="ARBA00022803"/>
    </source>
</evidence>
<keyword evidence="7" id="KW-1185">Reference proteome</keyword>
<dbReference type="SUPFAM" id="SSF48452">
    <property type="entry name" value="TPR-like"/>
    <property type="match status" value="1"/>
</dbReference>
<dbReference type="Gene3D" id="3.40.50.2000">
    <property type="entry name" value="Glycogen Phosphorylase B"/>
    <property type="match status" value="1"/>
</dbReference>